<organism evidence="1 2">
    <name type="scientific">Ruminococcus gauvreauii</name>
    <dbReference type="NCBI Taxonomy" id="438033"/>
    <lineage>
        <taxon>Bacteria</taxon>
        <taxon>Bacillati</taxon>
        <taxon>Bacillota</taxon>
        <taxon>Clostridia</taxon>
        <taxon>Eubacteriales</taxon>
        <taxon>Oscillospiraceae</taxon>
        <taxon>Ruminococcus</taxon>
    </lineage>
</organism>
<protein>
    <submittedName>
        <fullName evidence="1">Uncharacterized protein</fullName>
    </submittedName>
</protein>
<gene>
    <name evidence="1" type="ORF">NQ502_06070</name>
</gene>
<proteinExistence type="predicted"/>
<sequence length="72" mass="8266">MAGISEKRSGCRKNRPPLLHSHTKALIFTGLSVGRKAENALDISPAEEWMFLKYKEVIRKRIMNRINSLVEQ</sequence>
<evidence type="ECO:0000313" key="1">
    <source>
        <dbReference type="EMBL" id="UWP60593.1"/>
    </source>
</evidence>
<name>A0ABY5VKL6_9FIRM</name>
<accession>A0ABY5VKL6</accession>
<dbReference type="RefSeq" id="WP_028530483.1">
    <property type="nucleotide sequence ID" value="NZ_CP102290.1"/>
</dbReference>
<dbReference type="Proteomes" id="UP001060164">
    <property type="component" value="Chromosome"/>
</dbReference>
<reference evidence="1" key="1">
    <citation type="journal article" date="2022" name="Cell">
        <title>Design, construction, and in vivo augmentation of a complex gut microbiome.</title>
        <authorList>
            <person name="Cheng A.G."/>
            <person name="Ho P.Y."/>
            <person name="Aranda-Diaz A."/>
            <person name="Jain S."/>
            <person name="Yu F.B."/>
            <person name="Meng X."/>
            <person name="Wang M."/>
            <person name="Iakiviak M."/>
            <person name="Nagashima K."/>
            <person name="Zhao A."/>
            <person name="Murugkar P."/>
            <person name="Patil A."/>
            <person name="Atabakhsh K."/>
            <person name="Weakley A."/>
            <person name="Yan J."/>
            <person name="Brumbaugh A.R."/>
            <person name="Higginbottom S."/>
            <person name="Dimas A."/>
            <person name="Shiver A.L."/>
            <person name="Deutschbauer A."/>
            <person name="Neff N."/>
            <person name="Sonnenburg J.L."/>
            <person name="Huang K.C."/>
            <person name="Fischbach M.A."/>
        </authorList>
    </citation>
    <scope>NUCLEOTIDE SEQUENCE</scope>
    <source>
        <strain evidence="1">DSM 19829</strain>
    </source>
</reference>
<evidence type="ECO:0000313" key="2">
    <source>
        <dbReference type="Proteomes" id="UP001060164"/>
    </source>
</evidence>
<keyword evidence="2" id="KW-1185">Reference proteome</keyword>
<dbReference type="EMBL" id="CP102290">
    <property type="protein sequence ID" value="UWP60593.1"/>
    <property type="molecule type" value="Genomic_DNA"/>
</dbReference>